<evidence type="ECO:0000313" key="2">
    <source>
        <dbReference type="Proteomes" id="UP000215355"/>
    </source>
</evidence>
<dbReference type="KEGG" id="smiz:4412673_00179"/>
<dbReference type="AlphaFoldDB" id="A0AAJ4X805"/>
<sequence>MNKIGLCFVGLICLSSCVVQKLNQDLNNRFYSTGHMGMPGEYNFIFSDDSIFYYSQTVPGIYSEGYYKWISDDSIRFISRKSIPDSSAMKGVYNSISGKIAVLKGKKLYFNGFTFFLKEKKKVSSASKNSP</sequence>
<gene>
    <name evidence="1" type="ORF">SAMEA4412673_00179</name>
</gene>
<dbReference type="EMBL" id="LT906468">
    <property type="protein sequence ID" value="SNV36772.1"/>
    <property type="molecule type" value="Genomic_DNA"/>
</dbReference>
<organism evidence="1 2">
    <name type="scientific">Sphingobacterium mizutaii</name>
    <dbReference type="NCBI Taxonomy" id="1010"/>
    <lineage>
        <taxon>Bacteria</taxon>
        <taxon>Pseudomonadati</taxon>
        <taxon>Bacteroidota</taxon>
        <taxon>Sphingobacteriia</taxon>
        <taxon>Sphingobacteriales</taxon>
        <taxon>Sphingobacteriaceae</taxon>
        <taxon>Sphingobacterium</taxon>
    </lineage>
</organism>
<protein>
    <submittedName>
        <fullName evidence="1">Uncharacterized protein</fullName>
    </submittedName>
</protein>
<name>A0AAJ4X805_9SPHI</name>
<evidence type="ECO:0000313" key="1">
    <source>
        <dbReference type="EMBL" id="SNV36772.1"/>
    </source>
</evidence>
<dbReference type="RefSeq" id="WP_139185539.1">
    <property type="nucleotide sequence ID" value="NZ_FNGK01000012.1"/>
</dbReference>
<proteinExistence type="predicted"/>
<reference evidence="1 2" key="1">
    <citation type="submission" date="2017-06" db="EMBL/GenBank/DDBJ databases">
        <authorList>
            <consortium name="Pathogen Informatics"/>
        </authorList>
    </citation>
    <scope>NUCLEOTIDE SEQUENCE [LARGE SCALE GENOMIC DNA]</scope>
    <source>
        <strain evidence="1 2">NCTC12149</strain>
    </source>
</reference>
<dbReference type="Proteomes" id="UP000215355">
    <property type="component" value="Chromosome 1"/>
</dbReference>
<accession>A0AAJ4X805</accession>